<keyword evidence="1" id="KW-1133">Transmembrane helix</keyword>
<organism evidence="2 3">
    <name type="scientific">Wolfiporia cocos (strain MD-104)</name>
    <name type="common">Brown rot fungus</name>
    <dbReference type="NCBI Taxonomy" id="742152"/>
    <lineage>
        <taxon>Eukaryota</taxon>
        <taxon>Fungi</taxon>
        <taxon>Dikarya</taxon>
        <taxon>Basidiomycota</taxon>
        <taxon>Agaricomycotina</taxon>
        <taxon>Agaricomycetes</taxon>
        <taxon>Polyporales</taxon>
        <taxon>Phaeolaceae</taxon>
        <taxon>Wolfiporia</taxon>
    </lineage>
</organism>
<keyword evidence="3" id="KW-1185">Reference proteome</keyword>
<keyword evidence="1" id="KW-0812">Transmembrane</keyword>
<reference evidence="2 3" key="1">
    <citation type="journal article" date="2012" name="Science">
        <title>The Paleozoic origin of enzymatic lignin decomposition reconstructed from 31 fungal genomes.</title>
        <authorList>
            <person name="Floudas D."/>
            <person name="Binder M."/>
            <person name="Riley R."/>
            <person name="Barry K."/>
            <person name="Blanchette R.A."/>
            <person name="Henrissat B."/>
            <person name="Martinez A.T."/>
            <person name="Otillar R."/>
            <person name="Spatafora J.W."/>
            <person name="Yadav J.S."/>
            <person name="Aerts A."/>
            <person name="Benoit I."/>
            <person name="Boyd A."/>
            <person name="Carlson A."/>
            <person name="Copeland A."/>
            <person name="Coutinho P.M."/>
            <person name="de Vries R.P."/>
            <person name="Ferreira P."/>
            <person name="Findley K."/>
            <person name="Foster B."/>
            <person name="Gaskell J."/>
            <person name="Glotzer D."/>
            <person name="Gorecki P."/>
            <person name="Heitman J."/>
            <person name="Hesse C."/>
            <person name="Hori C."/>
            <person name="Igarashi K."/>
            <person name="Jurgens J.A."/>
            <person name="Kallen N."/>
            <person name="Kersten P."/>
            <person name="Kohler A."/>
            <person name="Kuees U."/>
            <person name="Kumar T.K.A."/>
            <person name="Kuo A."/>
            <person name="LaButti K."/>
            <person name="Larrondo L.F."/>
            <person name="Lindquist E."/>
            <person name="Ling A."/>
            <person name="Lombard V."/>
            <person name="Lucas S."/>
            <person name="Lundell T."/>
            <person name="Martin R."/>
            <person name="McLaughlin D.J."/>
            <person name="Morgenstern I."/>
            <person name="Morin E."/>
            <person name="Murat C."/>
            <person name="Nagy L.G."/>
            <person name="Nolan M."/>
            <person name="Ohm R.A."/>
            <person name="Patyshakuliyeva A."/>
            <person name="Rokas A."/>
            <person name="Ruiz-Duenas F.J."/>
            <person name="Sabat G."/>
            <person name="Salamov A."/>
            <person name="Samejima M."/>
            <person name="Schmutz J."/>
            <person name="Slot J.C."/>
            <person name="St John F."/>
            <person name="Stenlid J."/>
            <person name="Sun H."/>
            <person name="Sun S."/>
            <person name="Syed K."/>
            <person name="Tsang A."/>
            <person name="Wiebenga A."/>
            <person name="Young D."/>
            <person name="Pisabarro A."/>
            <person name="Eastwood D.C."/>
            <person name="Martin F."/>
            <person name="Cullen D."/>
            <person name="Grigoriev I.V."/>
            <person name="Hibbett D.S."/>
        </authorList>
    </citation>
    <scope>NUCLEOTIDE SEQUENCE [LARGE SCALE GENOMIC DNA]</scope>
    <source>
        <strain evidence="2 3">MD-104</strain>
    </source>
</reference>
<gene>
    <name evidence="2" type="ORF">WOLCODRAFT_26160</name>
</gene>
<dbReference type="AlphaFoldDB" id="A0A2H3K5N3"/>
<protein>
    <submittedName>
        <fullName evidence="2">Uncharacterized protein</fullName>
    </submittedName>
</protein>
<keyword evidence="1" id="KW-0472">Membrane</keyword>
<dbReference type="EMBL" id="KB468146">
    <property type="protein sequence ID" value="PCH43737.1"/>
    <property type="molecule type" value="Genomic_DNA"/>
</dbReference>
<accession>A0A2H3K5N3</accession>
<dbReference type="Proteomes" id="UP000218811">
    <property type="component" value="Unassembled WGS sequence"/>
</dbReference>
<evidence type="ECO:0000313" key="3">
    <source>
        <dbReference type="Proteomes" id="UP000218811"/>
    </source>
</evidence>
<feature type="transmembrane region" description="Helical" evidence="1">
    <location>
        <begin position="20"/>
        <end position="36"/>
    </location>
</feature>
<evidence type="ECO:0000313" key="2">
    <source>
        <dbReference type="EMBL" id="PCH43737.1"/>
    </source>
</evidence>
<sequence length="97" mass="10798">MQVPASYSRPIVAQIKSQRCAIYGFSLLCVMAVWVYDDNVVRYRVSHPPPLGHATARALTAARWLVGDRVYNAVCTVGTATKSHPSSHFFFFSICSF</sequence>
<proteinExistence type="predicted"/>
<evidence type="ECO:0000256" key="1">
    <source>
        <dbReference type="SAM" id="Phobius"/>
    </source>
</evidence>
<name>A0A2H3K5N3_WOLCO</name>